<organism evidence="3 4">
    <name type="scientific">Corticibacter populi</name>
    <dbReference type="NCBI Taxonomy" id="1550736"/>
    <lineage>
        <taxon>Bacteria</taxon>
        <taxon>Pseudomonadati</taxon>
        <taxon>Pseudomonadota</taxon>
        <taxon>Betaproteobacteria</taxon>
        <taxon>Burkholderiales</taxon>
        <taxon>Comamonadaceae</taxon>
        <taxon>Corticibacter</taxon>
    </lineage>
</organism>
<comment type="caution">
    <text evidence="3">The sequence shown here is derived from an EMBL/GenBank/DDBJ whole genome shotgun (WGS) entry which is preliminary data.</text>
</comment>
<keyword evidence="4" id="KW-1185">Reference proteome</keyword>
<feature type="transmembrane region" description="Helical" evidence="1">
    <location>
        <begin position="38"/>
        <end position="58"/>
    </location>
</feature>
<sequence>MKRLAQLLVPATLALLAAPVLAHSGHDHHHALQDGLLHPATGLDHLLMLLGTGILAALSGRRLALPLATLAAMLVGAIAGRQLGAFIGMETLIAGSLVVAGIALLLPRRQSVLAALMPLLALAHGWAHGVEAAPAGFWPFTLGFVAASAALLAAGYGAGLLLRRHQRVRQFAGGGLLAFAAAALAG</sequence>
<evidence type="ECO:0000256" key="1">
    <source>
        <dbReference type="SAM" id="Phobius"/>
    </source>
</evidence>
<protein>
    <submittedName>
        <fullName evidence="3">Urease accessory protein UreJ</fullName>
    </submittedName>
</protein>
<dbReference type="PIRSF" id="PIRSF016919">
    <property type="entry name" value="HupE_UreJ"/>
    <property type="match status" value="1"/>
</dbReference>
<dbReference type="AlphaFoldDB" id="A0A3M6R0H4"/>
<dbReference type="InterPro" id="IPR007038">
    <property type="entry name" value="HupE_UreJ"/>
</dbReference>
<keyword evidence="1" id="KW-0812">Transmembrane</keyword>
<dbReference type="Proteomes" id="UP000278006">
    <property type="component" value="Unassembled WGS sequence"/>
</dbReference>
<feature type="transmembrane region" description="Helical" evidence="1">
    <location>
        <begin position="136"/>
        <end position="162"/>
    </location>
</feature>
<dbReference type="OrthoDB" id="9808192at2"/>
<gene>
    <name evidence="3" type="ORF">D8I35_06555</name>
</gene>
<name>A0A3M6R0H4_9BURK</name>
<feature type="chain" id="PRO_5018119599" evidence="2">
    <location>
        <begin position="23"/>
        <end position="186"/>
    </location>
</feature>
<feature type="transmembrane region" description="Helical" evidence="1">
    <location>
        <begin position="113"/>
        <end position="130"/>
    </location>
</feature>
<keyword evidence="2" id="KW-0732">Signal</keyword>
<evidence type="ECO:0000313" key="3">
    <source>
        <dbReference type="EMBL" id="RMX08705.1"/>
    </source>
</evidence>
<reference evidence="3 4" key="1">
    <citation type="submission" date="2018-10" db="EMBL/GenBank/DDBJ databases">
        <title>Draft genome of Cortibacter populi DSM10536.</title>
        <authorList>
            <person name="Bernier A.-M."/>
            <person name="Bernard K."/>
        </authorList>
    </citation>
    <scope>NUCLEOTIDE SEQUENCE [LARGE SCALE GENOMIC DNA]</scope>
    <source>
        <strain evidence="3 4">DSM 105136</strain>
    </source>
</reference>
<dbReference type="EMBL" id="RDQO01000001">
    <property type="protein sequence ID" value="RMX08705.1"/>
    <property type="molecule type" value="Genomic_DNA"/>
</dbReference>
<keyword evidence="1" id="KW-1133">Transmembrane helix</keyword>
<dbReference type="RefSeq" id="WP_122226830.1">
    <property type="nucleotide sequence ID" value="NZ_RDQO01000001.1"/>
</dbReference>
<feature type="transmembrane region" description="Helical" evidence="1">
    <location>
        <begin position="63"/>
        <end position="80"/>
    </location>
</feature>
<feature type="signal peptide" evidence="2">
    <location>
        <begin position="1"/>
        <end position="22"/>
    </location>
</feature>
<evidence type="ECO:0000256" key="2">
    <source>
        <dbReference type="SAM" id="SignalP"/>
    </source>
</evidence>
<dbReference type="Pfam" id="PF04955">
    <property type="entry name" value="HupE_UreJ"/>
    <property type="match status" value="1"/>
</dbReference>
<keyword evidence="1" id="KW-0472">Membrane</keyword>
<proteinExistence type="predicted"/>
<feature type="transmembrane region" description="Helical" evidence="1">
    <location>
        <begin position="86"/>
        <end position="106"/>
    </location>
</feature>
<accession>A0A3M6R0H4</accession>
<evidence type="ECO:0000313" key="4">
    <source>
        <dbReference type="Proteomes" id="UP000278006"/>
    </source>
</evidence>